<evidence type="ECO:0000313" key="1">
    <source>
        <dbReference type="EMBL" id="EKD66810.1"/>
    </source>
</evidence>
<protein>
    <submittedName>
        <fullName evidence="1">Uncharacterized protein</fullName>
    </submittedName>
</protein>
<organism evidence="1">
    <name type="scientific">uncultured bacterium</name>
    <name type="common">gcode 4</name>
    <dbReference type="NCBI Taxonomy" id="1234023"/>
    <lineage>
        <taxon>Bacteria</taxon>
        <taxon>environmental samples</taxon>
    </lineage>
</organism>
<gene>
    <name evidence="1" type="ORF">ACD_49C00009G0035</name>
</gene>
<reference evidence="1" key="1">
    <citation type="journal article" date="2012" name="Science">
        <title>Fermentation, hydrogen, and sulfur metabolism in multiple uncultivated bacterial phyla.</title>
        <authorList>
            <person name="Wrighton K.C."/>
            <person name="Thomas B.C."/>
            <person name="Sharon I."/>
            <person name="Miller C.S."/>
            <person name="Castelle C.J."/>
            <person name="VerBerkmoes N.C."/>
            <person name="Wilkins M.J."/>
            <person name="Hettich R.L."/>
            <person name="Lipton M.S."/>
            <person name="Williams K.H."/>
            <person name="Long P.E."/>
            <person name="Banfield J.F."/>
        </authorList>
    </citation>
    <scope>NUCLEOTIDE SEQUENCE [LARGE SCALE GENOMIC DNA]</scope>
</reference>
<proteinExistence type="predicted"/>
<comment type="caution">
    <text evidence="1">The sequence shown here is derived from an EMBL/GenBank/DDBJ whole genome shotgun (WGS) entry which is preliminary data.</text>
</comment>
<accession>K2AFM4</accession>
<name>K2AFM4_9BACT</name>
<sequence length="300" mass="36271">MKFLVNCTLSNLEIAQVMKEQAEYRPDILREKYPKDLKWALWIKVPKWNILSFADRNKILNMFPHRHNILDPVKVLVFRKRDLINEIIRGNIDIRDVNSLEDKIRQRILALFLKKEISINKHGRDPFLIRCANKYRNALKKIDFLRKVESFTLEVDDIIWMSWYKWHNKFKILNKYNQLLKKKWMEHKTLKIPTTPEEKEKIVRRLKILRSNYLDDFDDIRHRSINFDKARCNASYFDSVSVLIEQILERNIIKYSSTKKECENFLKFHKTISSTTHIYYQDDINRVNIALDCLIRELSV</sequence>
<dbReference type="EMBL" id="AMFJ01021595">
    <property type="protein sequence ID" value="EKD66810.1"/>
    <property type="molecule type" value="Genomic_DNA"/>
</dbReference>
<dbReference type="AlphaFoldDB" id="K2AFM4"/>